<dbReference type="EMBL" id="CP093346">
    <property type="protein sequence ID" value="WOG98994.1"/>
    <property type="molecule type" value="Genomic_DNA"/>
</dbReference>
<keyword evidence="2" id="KW-1185">Reference proteome</keyword>
<sequence length="100" mass="11878">MERSGDAVAKLGRSLRMMNLDRYFEQEPEFSVSEPVTKQKATAANKHIEDHYKNHHQSLQDRSERRLAVKRKRQEEQVTSDVKEEMMRALTEKEAEFMRL</sequence>
<dbReference type="OMA" id="NIQISTH"/>
<name>A0A165ZC56_DAUCS</name>
<evidence type="ECO:0000313" key="2">
    <source>
        <dbReference type="Proteomes" id="UP000077755"/>
    </source>
</evidence>
<gene>
    <name evidence="1" type="ORF">DCAR_0418340</name>
</gene>
<dbReference type="Proteomes" id="UP000077755">
    <property type="component" value="Chromosome 4"/>
</dbReference>
<dbReference type="Gramene" id="KZM99859">
    <property type="protein sequence ID" value="KZM99859"/>
    <property type="gene ID" value="DCAR_012779"/>
</dbReference>
<accession>A0A165ZC56</accession>
<organism evidence="1 2">
    <name type="scientific">Daucus carota subsp. sativus</name>
    <name type="common">Carrot</name>
    <dbReference type="NCBI Taxonomy" id="79200"/>
    <lineage>
        <taxon>Eukaryota</taxon>
        <taxon>Viridiplantae</taxon>
        <taxon>Streptophyta</taxon>
        <taxon>Embryophyta</taxon>
        <taxon>Tracheophyta</taxon>
        <taxon>Spermatophyta</taxon>
        <taxon>Magnoliopsida</taxon>
        <taxon>eudicotyledons</taxon>
        <taxon>Gunneridae</taxon>
        <taxon>Pentapetalae</taxon>
        <taxon>asterids</taxon>
        <taxon>campanulids</taxon>
        <taxon>Apiales</taxon>
        <taxon>Apiaceae</taxon>
        <taxon>Apioideae</taxon>
        <taxon>Scandiceae</taxon>
        <taxon>Daucinae</taxon>
        <taxon>Daucus</taxon>
        <taxon>Daucus sect. Daucus</taxon>
    </lineage>
</organism>
<reference evidence="1" key="2">
    <citation type="submission" date="2022-03" db="EMBL/GenBank/DDBJ databases">
        <title>Draft title - Genomic analysis of global carrot germplasm unveils the trajectory of domestication and the origin of high carotenoid orange carrot.</title>
        <authorList>
            <person name="Iorizzo M."/>
            <person name="Ellison S."/>
            <person name="Senalik D."/>
            <person name="Macko-Podgorni A."/>
            <person name="Grzebelus D."/>
            <person name="Bostan H."/>
            <person name="Rolling W."/>
            <person name="Curaba J."/>
            <person name="Simon P."/>
        </authorList>
    </citation>
    <scope>NUCLEOTIDE SEQUENCE</scope>
    <source>
        <tissue evidence="1">Leaf</tissue>
    </source>
</reference>
<protein>
    <submittedName>
        <fullName evidence="1">Uncharacterized protein</fullName>
    </submittedName>
</protein>
<evidence type="ECO:0000313" key="1">
    <source>
        <dbReference type="EMBL" id="WOG98994.1"/>
    </source>
</evidence>
<proteinExistence type="predicted"/>
<dbReference type="AlphaFoldDB" id="A0A165ZC56"/>
<reference evidence="1" key="1">
    <citation type="journal article" date="2016" name="Nat. Genet.">
        <title>A high-quality carrot genome assembly provides new insights into carotenoid accumulation and asterid genome evolution.</title>
        <authorList>
            <person name="Iorizzo M."/>
            <person name="Ellison S."/>
            <person name="Senalik D."/>
            <person name="Zeng P."/>
            <person name="Satapoomin P."/>
            <person name="Huang J."/>
            <person name="Bowman M."/>
            <person name="Iovene M."/>
            <person name="Sanseverino W."/>
            <person name="Cavagnaro P."/>
            <person name="Yildiz M."/>
            <person name="Macko-Podgorni A."/>
            <person name="Moranska E."/>
            <person name="Grzebelus E."/>
            <person name="Grzebelus D."/>
            <person name="Ashrafi H."/>
            <person name="Zheng Z."/>
            <person name="Cheng S."/>
            <person name="Spooner D."/>
            <person name="Van Deynze A."/>
            <person name="Simon P."/>
        </authorList>
    </citation>
    <scope>NUCLEOTIDE SEQUENCE</scope>
    <source>
        <tissue evidence="1">Leaf</tissue>
    </source>
</reference>